<sequence length="280" mass="29798">MKKTLYFFSFYTLLLFGTLKAQTIAVSTSCGPQSINFSGIQNSRNSYIGTTPGNGFNLKIFWDATTSRWVTQGWQGAYDINYTSSLNTSPNPPSFSTGNWISYGFSGFCPLTGLSGNGTTSINVAVAVTDATCGTCNDGTALATPSGSVSPYIYSWSPNGGNAAIATNLSPGNYVVTVTGADNNSIQKNITIGNVLATSESQQQSNVSVFPTRAKDFITIKSDIKSPTKAELYDSTGKKVMDIVLKDSATQVDVSGLSAGMYFFKLQTKGGIKIQKIIKQ</sequence>
<dbReference type="STRING" id="311333.SAMN05421664_2698"/>
<evidence type="ECO:0000256" key="1">
    <source>
        <dbReference type="ARBA" id="ARBA00022729"/>
    </source>
</evidence>
<organism evidence="4 5">
    <name type="scientific">Chryseobacterium soldanellicola</name>
    <dbReference type="NCBI Taxonomy" id="311333"/>
    <lineage>
        <taxon>Bacteria</taxon>
        <taxon>Pseudomonadati</taxon>
        <taxon>Bacteroidota</taxon>
        <taxon>Flavobacteriia</taxon>
        <taxon>Flavobacteriales</taxon>
        <taxon>Weeksellaceae</taxon>
        <taxon>Chryseobacterium group</taxon>
        <taxon>Chryseobacterium</taxon>
    </lineage>
</organism>
<dbReference type="NCBIfam" id="TIGR04183">
    <property type="entry name" value="Por_Secre_tail"/>
    <property type="match status" value="1"/>
</dbReference>
<dbReference type="EMBL" id="FNKL01000003">
    <property type="protein sequence ID" value="SDQ81483.1"/>
    <property type="molecule type" value="Genomic_DNA"/>
</dbReference>
<dbReference type="AlphaFoldDB" id="A0A1H1DYM3"/>
<evidence type="ECO:0000313" key="4">
    <source>
        <dbReference type="EMBL" id="SDQ81483.1"/>
    </source>
</evidence>
<feature type="signal peptide" evidence="2">
    <location>
        <begin position="1"/>
        <end position="21"/>
    </location>
</feature>
<accession>A0A1H1DYM3</accession>
<feature type="chain" id="PRO_5011696364" evidence="2">
    <location>
        <begin position="22"/>
        <end position="280"/>
    </location>
</feature>
<gene>
    <name evidence="4" type="ORF">SAMN05421664_2698</name>
</gene>
<evidence type="ECO:0000256" key="2">
    <source>
        <dbReference type="SAM" id="SignalP"/>
    </source>
</evidence>
<protein>
    <submittedName>
        <fullName evidence="4">Por secretion system C-terminal sorting domain-containing protein</fullName>
    </submittedName>
</protein>
<keyword evidence="5" id="KW-1185">Reference proteome</keyword>
<dbReference type="InterPro" id="IPR026444">
    <property type="entry name" value="Secre_tail"/>
</dbReference>
<keyword evidence="1 2" id="KW-0732">Signal</keyword>
<reference evidence="5" key="1">
    <citation type="submission" date="2016-10" db="EMBL/GenBank/DDBJ databases">
        <authorList>
            <person name="Varghese N."/>
            <person name="Submissions S."/>
        </authorList>
    </citation>
    <scope>NUCLEOTIDE SEQUENCE [LARGE SCALE GENOMIC DNA]</scope>
    <source>
        <strain evidence="5">DSM 17072</strain>
    </source>
</reference>
<name>A0A1H1DYM3_9FLAO</name>
<evidence type="ECO:0000259" key="3">
    <source>
        <dbReference type="Pfam" id="PF18962"/>
    </source>
</evidence>
<dbReference type="Pfam" id="PF18962">
    <property type="entry name" value="Por_Secre_tail"/>
    <property type="match status" value="1"/>
</dbReference>
<evidence type="ECO:0000313" key="5">
    <source>
        <dbReference type="Proteomes" id="UP000199627"/>
    </source>
</evidence>
<dbReference type="RefSeq" id="WP_089756235.1">
    <property type="nucleotide sequence ID" value="NZ_FNKL01000003.1"/>
</dbReference>
<feature type="domain" description="Secretion system C-terminal sorting" evidence="3">
    <location>
        <begin position="209"/>
        <end position="278"/>
    </location>
</feature>
<dbReference type="OrthoDB" id="1081439at2"/>
<proteinExistence type="predicted"/>
<dbReference type="Proteomes" id="UP000199627">
    <property type="component" value="Unassembled WGS sequence"/>
</dbReference>